<reference evidence="1 2" key="1">
    <citation type="journal article" date="2012" name="Genome Biol.">
        <title>Sequencing three crocodilian genomes to illuminate the evolution of archosaurs and amniotes.</title>
        <authorList>
            <person name="St John J.A."/>
            <person name="Braun E.L."/>
            <person name="Isberg S.R."/>
            <person name="Miles L.G."/>
            <person name="Chong A.Y."/>
            <person name="Gongora J."/>
            <person name="Dalzell P."/>
            <person name="Moran C."/>
            <person name="Bed'hom B."/>
            <person name="Abzhanov A."/>
            <person name="Burgess S.C."/>
            <person name="Cooksey A.M."/>
            <person name="Castoe T.A."/>
            <person name="Crawford N.G."/>
            <person name="Densmore L.D."/>
            <person name="Drew J.C."/>
            <person name="Edwards S.V."/>
            <person name="Faircloth B.C."/>
            <person name="Fujita M.K."/>
            <person name="Greenwold M.J."/>
            <person name="Hoffmann F.G."/>
            <person name="Howard J.M."/>
            <person name="Iguchi T."/>
            <person name="Janes D.E."/>
            <person name="Khan S.Y."/>
            <person name="Kohno S."/>
            <person name="de Koning A.J."/>
            <person name="Lance S.L."/>
            <person name="McCarthy F.M."/>
            <person name="McCormack J.E."/>
            <person name="Merchant M.E."/>
            <person name="Peterson D.G."/>
            <person name="Pollock D.D."/>
            <person name="Pourmand N."/>
            <person name="Raney B.J."/>
            <person name="Roessler K.A."/>
            <person name="Sanford J.R."/>
            <person name="Sawyer R.H."/>
            <person name="Schmidt C.J."/>
            <person name="Triplett E.W."/>
            <person name="Tuberville T.D."/>
            <person name="Venegas-Anaya M."/>
            <person name="Howard J.T."/>
            <person name="Jarvis E.D."/>
            <person name="Guillette L.J.Jr."/>
            <person name="Glenn T.C."/>
            <person name="Green R.E."/>
            <person name="Ray D.A."/>
        </authorList>
    </citation>
    <scope>NUCLEOTIDE SEQUENCE [LARGE SCALE GENOMIC DNA]</scope>
    <source>
        <strain evidence="1">KSC_2009_1</strain>
    </source>
</reference>
<comment type="caution">
    <text evidence="1">The sequence shown here is derived from an EMBL/GenBank/DDBJ whole genome shotgun (WGS) entry which is preliminary data.</text>
</comment>
<name>A0A151LY64_ALLMI</name>
<protein>
    <submittedName>
        <fullName evidence="1">Uncharacterized protein</fullName>
    </submittedName>
</protein>
<evidence type="ECO:0000313" key="1">
    <source>
        <dbReference type="EMBL" id="KYO17188.1"/>
    </source>
</evidence>
<sequence>MLPCLCHFCCSRTPSLEHKIIRGAQGKSFQSSRNHGEVLPQQGANLEDQSPCLPELSPGVARRRAWQCFVLDD</sequence>
<dbReference type="AlphaFoldDB" id="A0A151LY64"/>
<dbReference type="Proteomes" id="UP000050525">
    <property type="component" value="Unassembled WGS sequence"/>
</dbReference>
<keyword evidence="2" id="KW-1185">Reference proteome</keyword>
<gene>
    <name evidence="1" type="ORF">Y1Q_0007672</name>
</gene>
<accession>A0A151LY64</accession>
<proteinExistence type="predicted"/>
<dbReference type="EMBL" id="AKHW03007073">
    <property type="protein sequence ID" value="KYO17188.1"/>
    <property type="molecule type" value="Genomic_DNA"/>
</dbReference>
<organism evidence="1 2">
    <name type="scientific">Alligator mississippiensis</name>
    <name type="common">American alligator</name>
    <dbReference type="NCBI Taxonomy" id="8496"/>
    <lineage>
        <taxon>Eukaryota</taxon>
        <taxon>Metazoa</taxon>
        <taxon>Chordata</taxon>
        <taxon>Craniata</taxon>
        <taxon>Vertebrata</taxon>
        <taxon>Euteleostomi</taxon>
        <taxon>Archelosauria</taxon>
        <taxon>Archosauria</taxon>
        <taxon>Crocodylia</taxon>
        <taxon>Alligatoridae</taxon>
        <taxon>Alligatorinae</taxon>
        <taxon>Alligator</taxon>
    </lineage>
</organism>
<evidence type="ECO:0000313" key="2">
    <source>
        <dbReference type="Proteomes" id="UP000050525"/>
    </source>
</evidence>